<dbReference type="Proteomes" id="UP001458880">
    <property type="component" value="Unassembled WGS sequence"/>
</dbReference>
<gene>
    <name evidence="2" type="ORF">QE152_g40167</name>
</gene>
<evidence type="ECO:0000313" key="2">
    <source>
        <dbReference type="EMBL" id="KAK9679244.1"/>
    </source>
</evidence>
<keyword evidence="3" id="KW-1185">Reference proteome</keyword>
<dbReference type="EMBL" id="JASPKY010001057">
    <property type="protein sequence ID" value="KAK9679244.1"/>
    <property type="molecule type" value="Genomic_DNA"/>
</dbReference>
<name>A0AAW1HS88_POPJA</name>
<sequence length="132" mass="13789">MGILSGAQRGATNISVTCFTGTENSGEAPELIANTSESAQTNFQTVNGDEFGNHAGCQPARRRGSGRLGPTDLSNPVLKLFSATCSELSYPVMPPGQAGVHGCKKKLSRDVTACEFTSEGGGVNARKEKLKK</sequence>
<evidence type="ECO:0000313" key="3">
    <source>
        <dbReference type="Proteomes" id="UP001458880"/>
    </source>
</evidence>
<reference evidence="2 3" key="1">
    <citation type="journal article" date="2024" name="BMC Genomics">
        <title>De novo assembly and annotation of Popillia japonica's genome with initial clues to its potential as an invasive pest.</title>
        <authorList>
            <person name="Cucini C."/>
            <person name="Boschi S."/>
            <person name="Funari R."/>
            <person name="Cardaioli E."/>
            <person name="Iannotti N."/>
            <person name="Marturano G."/>
            <person name="Paoli F."/>
            <person name="Bruttini M."/>
            <person name="Carapelli A."/>
            <person name="Frati F."/>
            <person name="Nardi F."/>
        </authorList>
    </citation>
    <scope>NUCLEOTIDE SEQUENCE [LARGE SCALE GENOMIC DNA]</scope>
    <source>
        <strain evidence="2">DMR45628</strain>
    </source>
</reference>
<comment type="caution">
    <text evidence="2">The sequence shown here is derived from an EMBL/GenBank/DDBJ whole genome shotgun (WGS) entry which is preliminary data.</text>
</comment>
<protein>
    <submittedName>
        <fullName evidence="2">Uncharacterized protein</fullName>
    </submittedName>
</protein>
<proteinExistence type="predicted"/>
<organism evidence="2 3">
    <name type="scientific">Popillia japonica</name>
    <name type="common">Japanese beetle</name>
    <dbReference type="NCBI Taxonomy" id="7064"/>
    <lineage>
        <taxon>Eukaryota</taxon>
        <taxon>Metazoa</taxon>
        <taxon>Ecdysozoa</taxon>
        <taxon>Arthropoda</taxon>
        <taxon>Hexapoda</taxon>
        <taxon>Insecta</taxon>
        <taxon>Pterygota</taxon>
        <taxon>Neoptera</taxon>
        <taxon>Endopterygota</taxon>
        <taxon>Coleoptera</taxon>
        <taxon>Polyphaga</taxon>
        <taxon>Scarabaeiformia</taxon>
        <taxon>Scarabaeidae</taxon>
        <taxon>Rutelinae</taxon>
        <taxon>Popillia</taxon>
    </lineage>
</organism>
<accession>A0AAW1HS88</accession>
<dbReference type="AlphaFoldDB" id="A0AAW1HS88"/>
<feature type="region of interest" description="Disordered" evidence="1">
    <location>
        <begin position="45"/>
        <end position="73"/>
    </location>
</feature>
<evidence type="ECO:0000256" key="1">
    <source>
        <dbReference type="SAM" id="MobiDB-lite"/>
    </source>
</evidence>